<dbReference type="HOGENOM" id="CLU_070857_0_0_1"/>
<proteinExistence type="predicted"/>
<reference evidence="2 3" key="1">
    <citation type="journal article" date="2012" name="Science">
        <title>The Paleozoic origin of enzymatic lignin decomposition reconstructed from 31 fungal genomes.</title>
        <authorList>
            <person name="Floudas D."/>
            <person name="Binder M."/>
            <person name="Riley R."/>
            <person name="Barry K."/>
            <person name="Blanchette R.A."/>
            <person name="Henrissat B."/>
            <person name="Martinez A.T."/>
            <person name="Otillar R."/>
            <person name="Spatafora J.W."/>
            <person name="Yadav J.S."/>
            <person name="Aerts A."/>
            <person name="Benoit I."/>
            <person name="Boyd A."/>
            <person name="Carlson A."/>
            <person name="Copeland A."/>
            <person name="Coutinho P.M."/>
            <person name="de Vries R.P."/>
            <person name="Ferreira P."/>
            <person name="Findley K."/>
            <person name="Foster B."/>
            <person name="Gaskell J."/>
            <person name="Glotzer D."/>
            <person name="Gorecki P."/>
            <person name="Heitman J."/>
            <person name="Hesse C."/>
            <person name="Hori C."/>
            <person name="Igarashi K."/>
            <person name="Jurgens J.A."/>
            <person name="Kallen N."/>
            <person name="Kersten P."/>
            <person name="Kohler A."/>
            <person name="Kuees U."/>
            <person name="Kumar T.K.A."/>
            <person name="Kuo A."/>
            <person name="LaButti K."/>
            <person name="Larrondo L.F."/>
            <person name="Lindquist E."/>
            <person name="Ling A."/>
            <person name="Lombard V."/>
            <person name="Lucas S."/>
            <person name="Lundell T."/>
            <person name="Martin R."/>
            <person name="McLaughlin D.J."/>
            <person name="Morgenstern I."/>
            <person name="Morin E."/>
            <person name="Murat C."/>
            <person name="Nagy L.G."/>
            <person name="Nolan M."/>
            <person name="Ohm R.A."/>
            <person name="Patyshakuliyeva A."/>
            <person name="Rokas A."/>
            <person name="Ruiz-Duenas F.J."/>
            <person name="Sabat G."/>
            <person name="Salamov A."/>
            <person name="Samejima M."/>
            <person name="Schmutz J."/>
            <person name="Slot J.C."/>
            <person name="St John F."/>
            <person name="Stenlid J."/>
            <person name="Sun H."/>
            <person name="Sun S."/>
            <person name="Syed K."/>
            <person name="Tsang A."/>
            <person name="Wiebenga A."/>
            <person name="Young D."/>
            <person name="Pisabarro A."/>
            <person name="Eastwood D.C."/>
            <person name="Martin F."/>
            <person name="Cullen D."/>
            <person name="Grigoriev I.V."/>
            <person name="Hibbett D.S."/>
        </authorList>
    </citation>
    <scope>NUCLEOTIDE SEQUENCE</scope>
    <source>
        <strain evidence="3">FP-58527</strain>
    </source>
</reference>
<protein>
    <submittedName>
        <fullName evidence="2">Uncharacterized protein</fullName>
    </submittedName>
</protein>
<evidence type="ECO:0000256" key="1">
    <source>
        <dbReference type="SAM" id="MobiDB-lite"/>
    </source>
</evidence>
<dbReference type="EMBL" id="KE504191">
    <property type="protein sequence ID" value="EPS96267.1"/>
    <property type="molecule type" value="Genomic_DNA"/>
</dbReference>
<dbReference type="OrthoDB" id="3164380at2759"/>
<dbReference type="eggNOG" id="ENOG502SQ4F">
    <property type="taxonomic scope" value="Eukaryota"/>
</dbReference>
<dbReference type="AlphaFoldDB" id="S8DUK9"/>
<evidence type="ECO:0000313" key="3">
    <source>
        <dbReference type="Proteomes" id="UP000015241"/>
    </source>
</evidence>
<sequence length="273" mass="29904">MSDSDVVFFFSPLDGLIQVIYQGSSRFVVLSSVDDTHWKVRLGLSDSNGRWWEGRWGEKEIREAAKQGSSRIVELGDTLASAFAQGEMYIGNWSSKKGAEINFVLGTNTNNPTQMPLTELAPEDAASFATQVFADIAIQAQDRKNRLHPSPYGSSTDNVTSAASSSATTFQPAKRFVPRAAPTTAELKARAEVKALKEELARERSNHKRKSEDDGDRSPLKPEGSIQETSKLYSIAKGSRVIVPAYVARGASLANPTKKARRIKTMEFGSDDD</sequence>
<feature type="region of interest" description="Disordered" evidence="1">
    <location>
        <begin position="249"/>
        <end position="273"/>
    </location>
</feature>
<keyword evidence="3" id="KW-1185">Reference proteome</keyword>
<gene>
    <name evidence="2" type="ORF">FOMPIDRAFT_131966</name>
</gene>
<feature type="compositionally biased region" description="Basic and acidic residues" evidence="1">
    <location>
        <begin position="199"/>
        <end position="220"/>
    </location>
</feature>
<name>S8DUK9_FOMSC</name>
<feature type="region of interest" description="Disordered" evidence="1">
    <location>
        <begin position="144"/>
        <end position="171"/>
    </location>
</feature>
<dbReference type="Proteomes" id="UP000015241">
    <property type="component" value="Unassembled WGS sequence"/>
</dbReference>
<feature type="compositionally biased region" description="Low complexity" evidence="1">
    <location>
        <begin position="160"/>
        <end position="169"/>
    </location>
</feature>
<feature type="region of interest" description="Disordered" evidence="1">
    <location>
        <begin position="199"/>
        <end position="231"/>
    </location>
</feature>
<accession>S8DUK9</accession>
<organism evidence="2 3">
    <name type="scientific">Fomitopsis schrenkii</name>
    <name type="common">Brown rot fungus</name>
    <dbReference type="NCBI Taxonomy" id="2126942"/>
    <lineage>
        <taxon>Eukaryota</taxon>
        <taxon>Fungi</taxon>
        <taxon>Dikarya</taxon>
        <taxon>Basidiomycota</taxon>
        <taxon>Agaricomycotina</taxon>
        <taxon>Agaricomycetes</taxon>
        <taxon>Polyporales</taxon>
        <taxon>Fomitopsis</taxon>
    </lineage>
</organism>
<evidence type="ECO:0000313" key="2">
    <source>
        <dbReference type="EMBL" id="EPS96267.1"/>
    </source>
</evidence>
<dbReference type="InParanoid" id="S8DUK9"/>